<keyword evidence="4" id="KW-0694">RNA-binding</keyword>
<name>A0AAU6Q7U5_9DEIO</name>
<evidence type="ECO:0000256" key="3">
    <source>
        <dbReference type="ARBA" id="ARBA00016113"/>
    </source>
</evidence>
<dbReference type="GO" id="GO:0051607">
    <property type="term" value="P:defense response to virus"/>
    <property type="evidence" value="ECO:0007669"/>
    <property type="project" value="UniProtKB-KW"/>
</dbReference>
<evidence type="ECO:0000259" key="7">
    <source>
        <dbReference type="Pfam" id="PF03787"/>
    </source>
</evidence>
<protein>
    <recommendedName>
        <fullName evidence="3">CRISPR system Cms protein Csm5</fullName>
    </recommendedName>
    <alternativeName>
        <fullName evidence="6">CRISPR type III A-associated protein Csm5</fullName>
    </alternativeName>
</protein>
<geneLocation type="plasmid" evidence="8">
    <name>p1</name>
</geneLocation>
<evidence type="ECO:0000313" key="8">
    <source>
        <dbReference type="EMBL" id="WYF46695.1"/>
    </source>
</evidence>
<dbReference type="InterPro" id="IPR005537">
    <property type="entry name" value="RAMP_III_fam"/>
</dbReference>
<evidence type="ECO:0000256" key="6">
    <source>
        <dbReference type="ARBA" id="ARBA00031720"/>
    </source>
</evidence>
<proteinExistence type="inferred from homology"/>
<dbReference type="PANTHER" id="PTHR38007:SF1">
    <property type="entry name" value="CRISPR SYSTEM CMS PROTEIN CSM5"/>
    <property type="match status" value="1"/>
</dbReference>
<comment type="similarity">
    <text evidence="2">Belongs to the CRISPR-associated Csm5 family.</text>
</comment>
<evidence type="ECO:0000256" key="1">
    <source>
        <dbReference type="ARBA" id="ARBA00003088"/>
    </source>
</evidence>
<dbReference type="EMBL" id="CP149784">
    <property type="protein sequence ID" value="WYF46695.1"/>
    <property type="molecule type" value="Genomic_DNA"/>
</dbReference>
<evidence type="ECO:0000256" key="2">
    <source>
        <dbReference type="ARBA" id="ARBA00006680"/>
    </source>
</evidence>
<gene>
    <name evidence="8" type="primary">csm5</name>
    <name evidence="8" type="ORF">WDJ50_17805</name>
</gene>
<dbReference type="AlphaFoldDB" id="A0AAU6Q7U5"/>
<comment type="function">
    <text evidence="1">This subunit might be involved in maturation of a crRNA intermediate to its mature form.</text>
</comment>
<keyword evidence="5" id="KW-0051">Antiviral defense</keyword>
<dbReference type="InterPro" id="IPR010173">
    <property type="entry name" value="CRISPR-assoc_Csm5"/>
</dbReference>
<evidence type="ECO:0000256" key="4">
    <source>
        <dbReference type="ARBA" id="ARBA00022884"/>
    </source>
</evidence>
<keyword evidence="8" id="KW-0614">Plasmid</keyword>
<sequence length="435" mass="47600">MSPVHIGIGNEFLARGAYHLYPDKDRPTHLALVAPRPLASRLLDQFGEQANFAATIQKRMQADDYPDAIARDIENGKLALRRMSVHPGARPHLKDEGRNGGLKVITALPNGLPYIPGSSVKGALRTAWLDWQVAQAGAYDRFVKGVKQADLRRAKSADDNLLKRKQLAEGFMGVSSKSQPNEQNRDLFRAVQVSDLMPDRTENLTRVYAVLAMSYQSGDNGFARPANNGSAGAQAWECLNPDAGATYTGTVTVDLDLLDAMATQDPDAQNLKAALAKADVWQDALAGYGSRVYGTERQHYDEVLADLPNQSREGIQLWGEGGLVLDWVLASQQEDLQEKLFPLGMGTGLLAHSLLGVMAPQEIGGKLGDEEGRGSTLMKDVLDTGIRRDSRAYADPEFPAPKSRRVVGDFPARRVNEMRAERPLGWTELTLTQTK</sequence>
<organism evidence="8">
    <name type="scientific">Deinococcus sp. VB142</name>
    <dbReference type="NCBI Taxonomy" id="3112952"/>
    <lineage>
        <taxon>Bacteria</taxon>
        <taxon>Thermotogati</taxon>
        <taxon>Deinococcota</taxon>
        <taxon>Deinococci</taxon>
        <taxon>Deinococcales</taxon>
        <taxon>Deinococcaceae</taxon>
        <taxon>Deinococcus</taxon>
    </lineage>
</organism>
<dbReference type="RefSeq" id="WP_339098184.1">
    <property type="nucleotide sequence ID" value="NZ_CP149784.1"/>
</dbReference>
<reference evidence="8" key="1">
    <citation type="submission" date="2024-03" db="EMBL/GenBank/DDBJ databases">
        <title>Deinococcus weizhi sp. nov., isolated from human skin.</title>
        <authorList>
            <person name="Wei Z."/>
            <person name="Tian F."/>
            <person name="Yang C."/>
            <person name="Xin L.T."/>
            <person name="Wen Z.J."/>
            <person name="Lan K.C."/>
            <person name="Yu L."/>
            <person name="Zhe W."/>
            <person name="Dan F.D."/>
            <person name="Jun W."/>
            <person name="Rui Z."/>
            <person name="Yong X.J."/>
            <person name="Ting Y."/>
            <person name="Wei X."/>
            <person name="Xu Z.G."/>
            <person name="Xin Z."/>
            <person name="Dong F.G."/>
            <person name="Ni X.M."/>
            <person name="Zheng M.G."/>
            <person name="Chun Y."/>
            <person name="Qian W.X."/>
        </authorList>
    </citation>
    <scope>NUCLEOTIDE SEQUENCE</scope>
    <source>
        <strain evidence="8">VB142</strain>
        <plasmid evidence="8">p1</plasmid>
    </source>
</reference>
<evidence type="ECO:0000256" key="5">
    <source>
        <dbReference type="ARBA" id="ARBA00023118"/>
    </source>
</evidence>
<dbReference type="Pfam" id="PF03787">
    <property type="entry name" value="RAMPs"/>
    <property type="match status" value="1"/>
</dbReference>
<dbReference type="PANTHER" id="PTHR38007">
    <property type="entry name" value="CRISPR SYSTEM CMS PROTEIN CSM5"/>
    <property type="match status" value="1"/>
</dbReference>
<feature type="domain" description="CRISPR type III-associated protein" evidence="7">
    <location>
        <begin position="2"/>
        <end position="208"/>
    </location>
</feature>
<dbReference type="NCBIfam" id="TIGR01899">
    <property type="entry name" value="cas_TM1807_csm5"/>
    <property type="match status" value="1"/>
</dbReference>
<dbReference type="GO" id="GO:0003723">
    <property type="term" value="F:RNA binding"/>
    <property type="evidence" value="ECO:0007669"/>
    <property type="project" value="UniProtKB-KW"/>
</dbReference>
<accession>A0AAU6Q7U5</accession>